<dbReference type="Proteomes" id="UP000479000">
    <property type="component" value="Unassembled WGS sequence"/>
</dbReference>
<protein>
    <submittedName>
        <fullName evidence="1">Uncharacterized protein</fullName>
    </submittedName>
</protein>
<feature type="non-terminal residue" evidence="1">
    <location>
        <position position="1"/>
    </location>
</feature>
<gene>
    <name evidence="1" type="ORF">NTEN_LOCUS2516</name>
</gene>
<accession>A0A6H5G205</accession>
<feature type="non-terminal residue" evidence="1">
    <location>
        <position position="53"/>
    </location>
</feature>
<sequence length="53" mass="5922">MATMVSICVFRWPSKNAWIIEGGACDLLAESAVELFAAYGLLVYEELQADYMM</sequence>
<evidence type="ECO:0000313" key="1">
    <source>
        <dbReference type="EMBL" id="CAA9995753.1"/>
    </source>
</evidence>
<reference evidence="1 2" key="1">
    <citation type="submission" date="2020-02" db="EMBL/GenBank/DDBJ databases">
        <authorList>
            <person name="Ferguson B K."/>
        </authorList>
    </citation>
    <scope>NUCLEOTIDE SEQUENCE [LARGE SCALE GENOMIC DNA]</scope>
</reference>
<name>A0A6H5G205_9HEMI</name>
<dbReference type="EMBL" id="CADCXU010004011">
    <property type="protein sequence ID" value="CAA9995753.1"/>
    <property type="molecule type" value="Genomic_DNA"/>
</dbReference>
<keyword evidence="2" id="KW-1185">Reference proteome</keyword>
<proteinExistence type="predicted"/>
<dbReference type="AlphaFoldDB" id="A0A6H5G205"/>
<evidence type="ECO:0000313" key="2">
    <source>
        <dbReference type="Proteomes" id="UP000479000"/>
    </source>
</evidence>
<organism evidence="1 2">
    <name type="scientific">Nesidiocoris tenuis</name>
    <dbReference type="NCBI Taxonomy" id="355587"/>
    <lineage>
        <taxon>Eukaryota</taxon>
        <taxon>Metazoa</taxon>
        <taxon>Ecdysozoa</taxon>
        <taxon>Arthropoda</taxon>
        <taxon>Hexapoda</taxon>
        <taxon>Insecta</taxon>
        <taxon>Pterygota</taxon>
        <taxon>Neoptera</taxon>
        <taxon>Paraneoptera</taxon>
        <taxon>Hemiptera</taxon>
        <taxon>Heteroptera</taxon>
        <taxon>Panheteroptera</taxon>
        <taxon>Cimicomorpha</taxon>
        <taxon>Miridae</taxon>
        <taxon>Dicyphina</taxon>
        <taxon>Nesidiocoris</taxon>
    </lineage>
</organism>